<sequence length="79" mass="9235">MKGEKVRLNFPADPHLSNGDSELTQQLLQEWRNNAFDFKAIGIFELLRVLELCVEFRRKRFTNDVERVATDNELSVTPQ</sequence>
<gene>
    <name evidence="1" type="ORF">RHGRI_000615</name>
</gene>
<evidence type="ECO:0000313" key="1">
    <source>
        <dbReference type="EMBL" id="KAG5564494.1"/>
    </source>
</evidence>
<protein>
    <submittedName>
        <fullName evidence="1">Uncharacterized protein</fullName>
    </submittedName>
</protein>
<organism evidence="1 2">
    <name type="scientific">Rhododendron griersonianum</name>
    <dbReference type="NCBI Taxonomy" id="479676"/>
    <lineage>
        <taxon>Eukaryota</taxon>
        <taxon>Viridiplantae</taxon>
        <taxon>Streptophyta</taxon>
        <taxon>Embryophyta</taxon>
        <taxon>Tracheophyta</taxon>
        <taxon>Spermatophyta</taxon>
        <taxon>Magnoliopsida</taxon>
        <taxon>eudicotyledons</taxon>
        <taxon>Gunneridae</taxon>
        <taxon>Pentapetalae</taxon>
        <taxon>asterids</taxon>
        <taxon>Ericales</taxon>
        <taxon>Ericaceae</taxon>
        <taxon>Ericoideae</taxon>
        <taxon>Rhodoreae</taxon>
        <taxon>Rhododendron</taxon>
    </lineage>
</organism>
<reference evidence="1" key="1">
    <citation type="submission" date="2020-08" db="EMBL/GenBank/DDBJ databases">
        <title>Plant Genome Project.</title>
        <authorList>
            <person name="Zhang R.-G."/>
        </authorList>
    </citation>
    <scope>NUCLEOTIDE SEQUENCE</scope>
    <source>
        <strain evidence="1">WSP0</strain>
        <tissue evidence="1">Leaf</tissue>
    </source>
</reference>
<accession>A0AAV6LJK2</accession>
<evidence type="ECO:0000313" key="2">
    <source>
        <dbReference type="Proteomes" id="UP000823749"/>
    </source>
</evidence>
<proteinExistence type="predicted"/>
<name>A0AAV6LJK2_9ERIC</name>
<dbReference type="EMBL" id="JACTNZ010000001">
    <property type="protein sequence ID" value="KAG5564494.1"/>
    <property type="molecule type" value="Genomic_DNA"/>
</dbReference>
<comment type="caution">
    <text evidence="1">The sequence shown here is derived from an EMBL/GenBank/DDBJ whole genome shotgun (WGS) entry which is preliminary data.</text>
</comment>
<dbReference type="Proteomes" id="UP000823749">
    <property type="component" value="Chromosome 1"/>
</dbReference>
<dbReference type="AlphaFoldDB" id="A0AAV6LJK2"/>
<keyword evidence="2" id="KW-1185">Reference proteome</keyword>